<dbReference type="InterPro" id="IPR016156">
    <property type="entry name" value="FAD/NAD-linked_Rdtase_dimer_sf"/>
</dbReference>
<dbReference type="PANTHER" id="PTHR43557:SF2">
    <property type="entry name" value="RIESKE DOMAIN-CONTAINING PROTEIN-RELATED"/>
    <property type="match status" value="1"/>
</dbReference>
<dbReference type="InterPro" id="IPR028202">
    <property type="entry name" value="Reductase_C"/>
</dbReference>
<evidence type="ECO:0000256" key="3">
    <source>
        <dbReference type="ARBA" id="ARBA00022827"/>
    </source>
</evidence>
<dbReference type="Pfam" id="PF07992">
    <property type="entry name" value="Pyr_redox_2"/>
    <property type="match status" value="1"/>
</dbReference>
<accession>A0ABU4B0N5</accession>
<feature type="domain" description="Reductase C-terminal" evidence="6">
    <location>
        <begin position="310"/>
        <end position="378"/>
    </location>
</feature>
<evidence type="ECO:0000259" key="6">
    <source>
        <dbReference type="Pfam" id="PF14759"/>
    </source>
</evidence>
<evidence type="ECO:0000256" key="1">
    <source>
        <dbReference type="ARBA" id="ARBA00001974"/>
    </source>
</evidence>
<keyword evidence="4" id="KW-0560">Oxidoreductase</keyword>
<dbReference type="InterPro" id="IPR050446">
    <property type="entry name" value="FAD-oxidoreductase/Apoptosis"/>
</dbReference>
<feature type="domain" description="FAD/NAD(P)-binding" evidence="5">
    <location>
        <begin position="3"/>
        <end position="282"/>
    </location>
</feature>
<dbReference type="Pfam" id="PF14759">
    <property type="entry name" value="Reductase_C"/>
    <property type="match status" value="1"/>
</dbReference>
<sequence length="381" mass="39103">MKSVTVVGASLAGVAAARALRDQGFDGRITMIGDEVHQPYDRPPLSKAFLLGDESAVPLDVDDLDLDWRLGCAATGLSGTTVSTVSGDVTADAVVIATGASAIRLPGTIGVDGIHVLRSLDDALALRSSLVPGVRVTVVGAGFIGSEVASTALRLGASVTVVEASKTPLARVFGGELGSLIAGWHRNAGATLLTGVSVAGFVVEAGRVRAVELADGSTIESDVVVLGVGSVPNVDWLDGAELEICGGVVTDQRGITSNPAVLAVGDCAAVRDAAGVIRRDEHWTSAATRPAVAVEALLTGGSTRFTGLPYVWSDQYAARIQFAGHHGPHCVAEIVEGDPATGPFVALYRHDNHPVAVLAVSSPRSFGKWRRQVVDTANPTA</sequence>
<dbReference type="SUPFAM" id="SSF51905">
    <property type="entry name" value="FAD/NAD(P)-binding domain"/>
    <property type="match status" value="1"/>
</dbReference>
<comment type="cofactor">
    <cofactor evidence="1">
        <name>FAD</name>
        <dbReference type="ChEBI" id="CHEBI:57692"/>
    </cofactor>
</comment>
<dbReference type="InterPro" id="IPR036188">
    <property type="entry name" value="FAD/NAD-bd_sf"/>
</dbReference>
<keyword evidence="2" id="KW-0285">Flavoprotein</keyword>
<gene>
    <name evidence="7" type="ORF">R3P95_16000</name>
</gene>
<proteinExistence type="predicted"/>
<dbReference type="PRINTS" id="PR00368">
    <property type="entry name" value="FADPNR"/>
</dbReference>
<keyword evidence="3" id="KW-0274">FAD</keyword>
<comment type="caution">
    <text evidence="7">The sequence shown here is derived from an EMBL/GenBank/DDBJ whole genome shotgun (WGS) entry which is preliminary data.</text>
</comment>
<dbReference type="Gene3D" id="3.50.50.60">
    <property type="entry name" value="FAD/NAD(P)-binding domain"/>
    <property type="match status" value="2"/>
</dbReference>
<dbReference type="PANTHER" id="PTHR43557">
    <property type="entry name" value="APOPTOSIS-INDUCING FACTOR 1"/>
    <property type="match status" value="1"/>
</dbReference>
<evidence type="ECO:0000256" key="2">
    <source>
        <dbReference type="ARBA" id="ARBA00022630"/>
    </source>
</evidence>
<evidence type="ECO:0000313" key="8">
    <source>
        <dbReference type="Proteomes" id="UP001185899"/>
    </source>
</evidence>
<dbReference type="Proteomes" id="UP001185899">
    <property type="component" value="Unassembled WGS sequence"/>
</dbReference>
<organism evidence="7 8">
    <name type="scientific">Rhodococcus cercidiphylli</name>
    <dbReference type="NCBI Taxonomy" id="489916"/>
    <lineage>
        <taxon>Bacteria</taxon>
        <taxon>Bacillati</taxon>
        <taxon>Actinomycetota</taxon>
        <taxon>Actinomycetes</taxon>
        <taxon>Mycobacteriales</taxon>
        <taxon>Nocardiaceae</taxon>
        <taxon>Rhodococcus</taxon>
    </lineage>
</organism>
<evidence type="ECO:0000259" key="5">
    <source>
        <dbReference type="Pfam" id="PF07992"/>
    </source>
</evidence>
<dbReference type="PRINTS" id="PR00469">
    <property type="entry name" value="PNDRDTASEII"/>
</dbReference>
<evidence type="ECO:0000256" key="4">
    <source>
        <dbReference type="ARBA" id="ARBA00023002"/>
    </source>
</evidence>
<name>A0ABU4B0N5_9NOCA</name>
<dbReference type="Gene3D" id="3.30.390.30">
    <property type="match status" value="1"/>
</dbReference>
<keyword evidence="8" id="KW-1185">Reference proteome</keyword>
<dbReference type="SUPFAM" id="SSF55424">
    <property type="entry name" value="FAD/NAD-linked reductases, dimerisation (C-terminal) domain"/>
    <property type="match status" value="1"/>
</dbReference>
<reference evidence="7 8" key="1">
    <citation type="submission" date="2023-10" db="EMBL/GenBank/DDBJ databases">
        <title>Development of a sustainable strategy for remediation of hydrocarbon-contaminated territories based on the waste exchange concept.</title>
        <authorList>
            <person name="Krivoruchko A."/>
        </authorList>
    </citation>
    <scope>NUCLEOTIDE SEQUENCE [LARGE SCALE GENOMIC DNA]</scope>
    <source>
        <strain evidence="7 8">IEGM 1322</strain>
    </source>
</reference>
<dbReference type="EMBL" id="JAWLKE010000006">
    <property type="protein sequence ID" value="MDV6232055.1"/>
    <property type="molecule type" value="Genomic_DNA"/>
</dbReference>
<dbReference type="RefSeq" id="WP_317548815.1">
    <property type="nucleotide sequence ID" value="NZ_JAWLKE010000006.1"/>
</dbReference>
<evidence type="ECO:0000313" key="7">
    <source>
        <dbReference type="EMBL" id="MDV6232055.1"/>
    </source>
</evidence>
<protein>
    <submittedName>
        <fullName evidence="7">FAD-dependent oxidoreductase</fullName>
    </submittedName>
</protein>
<dbReference type="InterPro" id="IPR023753">
    <property type="entry name" value="FAD/NAD-binding_dom"/>
</dbReference>